<reference evidence="3" key="1">
    <citation type="submission" date="2017-02" db="UniProtKB">
        <authorList>
            <consortium name="WormBaseParasite"/>
        </authorList>
    </citation>
    <scope>IDENTIFICATION</scope>
</reference>
<dbReference type="STRING" id="42155.A0A0R3QGB7"/>
<keyword evidence="2" id="KW-1185">Reference proteome</keyword>
<dbReference type="GO" id="GO:0003729">
    <property type="term" value="F:mRNA binding"/>
    <property type="evidence" value="ECO:0007669"/>
    <property type="project" value="InterPro"/>
</dbReference>
<dbReference type="GO" id="GO:0000245">
    <property type="term" value="P:spliceosomal complex assembly"/>
    <property type="evidence" value="ECO:0007669"/>
    <property type="project" value="InterPro"/>
</dbReference>
<evidence type="ECO:0000313" key="1">
    <source>
        <dbReference type="EMBL" id="VDO17182.1"/>
    </source>
</evidence>
<dbReference type="WBParaSite" id="BTMF_0000541601-mRNA-1">
    <property type="protein sequence ID" value="BTMF_0000541601-mRNA-1"/>
    <property type="gene ID" value="BTMF_0000541601"/>
</dbReference>
<dbReference type="EMBL" id="UZAG01004740">
    <property type="protein sequence ID" value="VDO17182.1"/>
    <property type="molecule type" value="Genomic_DNA"/>
</dbReference>
<dbReference type="PANTHER" id="PTHR12097">
    <property type="entry name" value="SPLICING FACTOR 3B, SUBUNIT 1-RELATED"/>
    <property type="match status" value="1"/>
</dbReference>
<reference evidence="1 2" key="2">
    <citation type="submission" date="2018-11" db="EMBL/GenBank/DDBJ databases">
        <authorList>
            <consortium name="Pathogen Informatics"/>
        </authorList>
    </citation>
    <scope>NUCLEOTIDE SEQUENCE [LARGE SCALE GENOMIC DNA]</scope>
</reference>
<evidence type="ECO:0000313" key="3">
    <source>
        <dbReference type="WBParaSite" id="BTMF_0000541601-mRNA-1"/>
    </source>
</evidence>
<name>A0A0R3QGB7_9BILA</name>
<dbReference type="InterPro" id="IPR038737">
    <property type="entry name" value="SF3b_su1-like"/>
</dbReference>
<protein>
    <submittedName>
        <fullName evidence="3">PRP21_like_P domain-containing protein</fullName>
    </submittedName>
</protein>
<dbReference type="Proteomes" id="UP000280834">
    <property type="component" value="Unassembled WGS sequence"/>
</dbReference>
<gene>
    <name evidence="1" type="ORF">BTMF_LOCUS4703</name>
</gene>
<organism evidence="3">
    <name type="scientific">Brugia timori</name>
    <dbReference type="NCBI Taxonomy" id="42155"/>
    <lineage>
        <taxon>Eukaryota</taxon>
        <taxon>Metazoa</taxon>
        <taxon>Ecdysozoa</taxon>
        <taxon>Nematoda</taxon>
        <taxon>Chromadorea</taxon>
        <taxon>Rhabditida</taxon>
        <taxon>Spirurina</taxon>
        <taxon>Spiruromorpha</taxon>
        <taxon>Filarioidea</taxon>
        <taxon>Onchocercidae</taxon>
        <taxon>Brugia</taxon>
    </lineage>
</organism>
<dbReference type="AlphaFoldDB" id="A0A0R3QGB7"/>
<sequence>MVMKTVKMHWEMEITLTKSHLDQRVVMIRQDVYGSVRGQRKNDYLTSINAGDEEEDAEDELVGPMAAAKAAYSAPKRFIEEAARHGQGDDPFAETRTKTIAERQSNYQARARQRQISPERADMFADQTPDIRDRSYAQIMKEQMLREETVCY</sequence>
<proteinExistence type="predicted"/>
<accession>A0A0R3QGB7</accession>
<evidence type="ECO:0000313" key="2">
    <source>
        <dbReference type="Proteomes" id="UP000280834"/>
    </source>
</evidence>